<accession>A0A5C5FL17</accession>
<dbReference type="Proteomes" id="UP000311382">
    <property type="component" value="Unassembled WGS sequence"/>
</dbReference>
<dbReference type="EMBL" id="SOZI01000260">
    <property type="protein sequence ID" value="TNY17042.1"/>
    <property type="molecule type" value="Genomic_DNA"/>
</dbReference>
<dbReference type="AlphaFoldDB" id="A0A5C5FL17"/>
<reference evidence="1 2" key="1">
    <citation type="submission" date="2019-03" db="EMBL/GenBank/DDBJ databases">
        <title>Rhodosporidium diobovatum UCD-FST 08-225 genome sequencing, assembly, and annotation.</title>
        <authorList>
            <person name="Fakankun I.U."/>
            <person name="Fristensky B."/>
            <person name="Levin D.B."/>
        </authorList>
    </citation>
    <scope>NUCLEOTIDE SEQUENCE [LARGE SCALE GENOMIC DNA]</scope>
    <source>
        <strain evidence="1 2">UCD-FST 08-225</strain>
    </source>
</reference>
<evidence type="ECO:0000313" key="1">
    <source>
        <dbReference type="EMBL" id="TNY17042.1"/>
    </source>
</evidence>
<organism evidence="1 2">
    <name type="scientific">Rhodotorula diobovata</name>
    <dbReference type="NCBI Taxonomy" id="5288"/>
    <lineage>
        <taxon>Eukaryota</taxon>
        <taxon>Fungi</taxon>
        <taxon>Dikarya</taxon>
        <taxon>Basidiomycota</taxon>
        <taxon>Pucciniomycotina</taxon>
        <taxon>Microbotryomycetes</taxon>
        <taxon>Sporidiobolales</taxon>
        <taxon>Sporidiobolaceae</taxon>
        <taxon>Rhodotorula</taxon>
    </lineage>
</organism>
<evidence type="ECO:0000313" key="2">
    <source>
        <dbReference type="Proteomes" id="UP000311382"/>
    </source>
</evidence>
<protein>
    <submittedName>
        <fullName evidence="1">Uncharacterized protein</fullName>
    </submittedName>
</protein>
<comment type="caution">
    <text evidence="1">The sequence shown here is derived from an EMBL/GenBank/DDBJ whole genome shotgun (WGS) entry which is preliminary data.</text>
</comment>
<keyword evidence="2" id="KW-1185">Reference proteome</keyword>
<sequence length="325" mass="36582">MEAFCTSRIHPGFPWETLSFAHLRELIGYQTPELTDIGRLDADRSAQLVSRLIADVGGRGQDRPAVTAWRTAFLSEAGLTKPKFTRMRSAMRRLVTSEISGLLNYSQAGVLPFRNLPSADTILRRAYAACEDSAYRFDTFVGLVNDLVTLYRTPTKSTWRDLAALQTARAHDLKHLKALVAWLGWKPEPLEESVADSHFRQHVSTEGQIAAIDRVRALVYAKCQEYIDTGKLSCPEKEIVETLRGMDNTAQLAEAWKQYRAHPFELPPLDSSPPRRNPLMLDGQHYSLAHCGGPHPARISDRYAQRYYRTTAAQWEAERAAEGAL</sequence>
<gene>
    <name evidence="1" type="ORF">DMC30DRAFT_406906</name>
</gene>
<name>A0A5C5FL17_9BASI</name>
<proteinExistence type="predicted"/>